<keyword evidence="3" id="KW-1185">Reference proteome</keyword>
<feature type="region of interest" description="Disordered" evidence="1">
    <location>
        <begin position="68"/>
        <end position="96"/>
    </location>
</feature>
<accession>A0A3N4KU75</accession>
<feature type="compositionally biased region" description="Polar residues" evidence="1">
    <location>
        <begin position="73"/>
        <end position="91"/>
    </location>
</feature>
<gene>
    <name evidence="2" type="ORF">P167DRAFT_544053</name>
</gene>
<protein>
    <submittedName>
        <fullName evidence="2">Uncharacterized protein</fullName>
    </submittedName>
</protein>
<dbReference type="Proteomes" id="UP000277580">
    <property type="component" value="Unassembled WGS sequence"/>
</dbReference>
<dbReference type="AlphaFoldDB" id="A0A3N4KU75"/>
<sequence>MYQLNAPSVKSQSCPFGHDRSLRIDIHMGSHISNSPVAIPLNPQESSQGNQTELTPALSIDAPYLAMVPSERPGNTGQSMDTSPYSVQPHQSHTRRYREYTKAVKAPIVTTEKAVGDKDTAQLLCSLPDDFGYSLRNFMVVDPVMDANALYARIAVREGHAMVGHVCTLPQQSLKPRDDSERTDQEFIKII</sequence>
<dbReference type="OrthoDB" id="10354364at2759"/>
<dbReference type="InParanoid" id="A0A3N4KU75"/>
<reference evidence="2 3" key="1">
    <citation type="journal article" date="2018" name="Nat. Ecol. Evol.">
        <title>Pezizomycetes genomes reveal the molecular basis of ectomycorrhizal truffle lifestyle.</title>
        <authorList>
            <person name="Murat C."/>
            <person name="Payen T."/>
            <person name="Noel B."/>
            <person name="Kuo A."/>
            <person name="Morin E."/>
            <person name="Chen J."/>
            <person name="Kohler A."/>
            <person name="Krizsan K."/>
            <person name="Balestrini R."/>
            <person name="Da Silva C."/>
            <person name="Montanini B."/>
            <person name="Hainaut M."/>
            <person name="Levati E."/>
            <person name="Barry K.W."/>
            <person name="Belfiori B."/>
            <person name="Cichocki N."/>
            <person name="Clum A."/>
            <person name="Dockter R.B."/>
            <person name="Fauchery L."/>
            <person name="Guy J."/>
            <person name="Iotti M."/>
            <person name="Le Tacon F."/>
            <person name="Lindquist E.A."/>
            <person name="Lipzen A."/>
            <person name="Malagnac F."/>
            <person name="Mello A."/>
            <person name="Molinier V."/>
            <person name="Miyauchi S."/>
            <person name="Poulain J."/>
            <person name="Riccioni C."/>
            <person name="Rubini A."/>
            <person name="Sitrit Y."/>
            <person name="Splivallo R."/>
            <person name="Traeger S."/>
            <person name="Wang M."/>
            <person name="Zifcakova L."/>
            <person name="Wipf D."/>
            <person name="Zambonelli A."/>
            <person name="Paolocci F."/>
            <person name="Nowrousian M."/>
            <person name="Ottonello S."/>
            <person name="Baldrian P."/>
            <person name="Spatafora J.W."/>
            <person name="Henrissat B."/>
            <person name="Nagy L.G."/>
            <person name="Aury J.M."/>
            <person name="Wincker P."/>
            <person name="Grigoriev I.V."/>
            <person name="Bonfante P."/>
            <person name="Martin F.M."/>
        </authorList>
    </citation>
    <scope>NUCLEOTIDE SEQUENCE [LARGE SCALE GENOMIC DNA]</scope>
    <source>
        <strain evidence="2 3">CCBAS932</strain>
    </source>
</reference>
<evidence type="ECO:0000313" key="2">
    <source>
        <dbReference type="EMBL" id="RPB14134.1"/>
    </source>
</evidence>
<evidence type="ECO:0000256" key="1">
    <source>
        <dbReference type="SAM" id="MobiDB-lite"/>
    </source>
</evidence>
<evidence type="ECO:0000313" key="3">
    <source>
        <dbReference type="Proteomes" id="UP000277580"/>
    </source>
</evidence>
<dbReference type="EMBL" id="ML119119">
    <property type="protein sequence ID" value="RPB14134.1"/>
    <property type="molecule type" value="Genomic_DNA"/>
</dbReference>
<proteinExistence type="predicted"/>
<name>A0A3N4KU75_9PEZI</name>
<organism evidence="2 3">
    <name type="scientific">Morchella conica CCBAS932</name>
    <dbReference type="NCBI Taxonomy" id="1392247"/>
    <lineage>
        <taxon>Eukaryota</taxon>
        <taxon>Fungi</taxon>
        <taxon>Dikarya</taxon>
        <taxon>Ascomycota</taxon>
        <taxon>Pezizomycotina</taxon>
        <taxon>Pezizomycetes</taxon>
        <taxon>Pezizales</taxon>
        <taxon>Morchellaceae</taxon>
        <taxon>Morchella</taxon>
    </lineage>
</organism>